<name>A0A0F9QCC7_9ZZZZ</name>
<accession>A0A0F9QCC7</accession>
<protein>
    <submittedName>
        <fullName evidence="1">Uncharacterized protein</fullName>
    </submittedName>
</protein>
<gene>
    <name evidence="1" type="ORF">LCGC14_1112810</name>
</gene>
<evidence type="ECO:0000313" key="1">
    <source>
        <dbReference type="EMBL" id="KKN02933.1"/>
    </source>
</evidence>
<dbReference type="EMBL" id="LAZR01005091">
    <property type="protein sequence ID" value="KKN02933.1"/>
    <property type="molecule type" value="Genomic_DNA"/>
</dbReference>
<reference evidence="1" key="1">
    <citation type="journal article" date="2015" name="Nature">
        <title>Complex archaea that bridge the gap between prokaryotes and eukaryotes.</title>
        <authorList>
            <person name="Spang A."/>
            <person name="Saw J.H."/>
            <person name="Jorgensen S.L."/>
            <person name="Zaremba-Niedzwiedzka K."/>
            <person name="Martijn J."/>
            <person name="Lind A.E."/>
            <person name="van Eijk R."/>
            <person name="Schleper C."/>
            <person name="Guy L."/>
            <person name="Ettema T.J."/>
        </authorList>
    </citation>
    <scope>NUCLEOTIDE SEQUENCE</scope>
</reference>
<organism evidence="1">
    <name type="scientific">marine sediment metagenome</name>
    <dbReference type="NCBI Taxonomy" id="412755"/>
    <lineage>
        <taxon>unclassified sequences</taxon>
        <taxon>metagenomes</taxon>
        <taxon>ecological metagenomes</taxon>
    </lineage>
</organism>
<comment type="caution">
    <text evidence="1">The sequence shown here is derived from an EMBL/GenBank/DDBJ whole genome shotgun (WGS) entry which is preliminary data.</text>
</comment>
<proteinExistence type="predicted"/>
<dbReference type="AlphaFoldDB" id="A0A0F9QCC7"/>
<sequence length="102" mass="11037">MAKFDLTTRANTLSSMSKVFAKKWPHGLPKTAKIRGPGGTTILIRGNASGNLADSRWGGLTATWANAMDLPTWTKELRCGYGMARKGATQAAIKKACTIKRR</sequence>